<proteinExistence type="predicted"/>
<dbReference type="GeneID" id="78007721"/>
<sequence>MNLPIKQHIVPQTYLRQFKTTSPKKQEKIWVCQKESKHIREQRIAKTPVINDFYTFIDEENAGEKHYDAELLFGKDIEPLFRKSVEPLENNNMLSDYQKREFSIFVSSQKLRTVSMKEKISTEIEQAFKYGVSGEWFDSNALSIFKQEFLEGDKYITYEEFIEKSEGNFEEVSTEVNKNCFILFIPWKLIDFANEIASQNWSYLVAPKNNYFLTSDNPVILEREINDPYFPIQGGVFPLTPKLALNINSNEEKFKKIGGKHMRKINEQIIFHSDRFVYSHDEEFLKRIIRKVTS</sequence>
<dbReference type="EMBL" id="WMFA01000004">
    <property type="protein sequence ID" value="MYL71576.1"/>
    <property type="molecule type" value="Genomic_DNA"/>
</dbReference>
<evidence type="ECO:0000313" key="1">
    <source>
        <dbReference type="EMBL" id="MYL71576.1"/>
    </source>
</evidence>
<dbReference type="Pfam" id="PF14022">
    <property type="entry name" value="DUF4238"/>
    <property type="match status" value="1"/>
</dbReference>
<dbReference type="InterPro" id="IPR025332">
    <property type="entry name" value="DUF4238"/>
</dbReference>
<dbReference type="RefSeq" id="WP_160914357.1">
    <property type="nucleotide sequence ID" value="NZ_WMFA01000004.1"/>
</dbReference>
<gene>
    <name evidence="1" type="ORF">GLW00_11970</name>
</gene>
<dbReference type="OrthoDB" id="581042at2"/>
<protein>
    <submittedName>
        <fullName evidence="1">DUF4238 domain-containing protein</fullName>
    </submittedName>
</protein>
<accession>A0A845FD62</accession>
<reference evidence="1 2" key="1">
    <citation type="submission" date="2019-11" db="EMBL/GenBank/DDBJ databases">
        <title>Genome sequences of 17 halophilic strains isolated from different environments.</title>
        <authorList>
            <person name="Furrow R.E."/>
        </authorList>
    </citation>
    <scope>NUCLEOTIDE SEQUENCE [LARGE SCALE GENOMIC DNA]</scope>
    <source>
        <strain evidence="1 2">SL-4</strain>
    </source>
</reference>
<organism evidence="1 2">
    <name type="scientific">Halobacillus litoralis</name>
    <dbReference type="NCBI Taxonomy" id="45668"/>
    <lineage>
        <taxon>Bacteria</taxon>
        <taxon>Bacillati</taxon>
        <taxon>Bacillota</taxon>
        <taxon>Bacilli</taxon>
        <taxon>Bacillales</taxon>
        <taxon>Bacillaceae</taxon>
        <taxon>Halobacillus</taxon>
    </lineage>
</organism>
<dbReference type="Proteomes" id="UP000450457">
    <property type="component" value="Unassembled WGS sequence"/>
</dbReference>
<dbReference type="AlphaFoldDB" id="A0A845FD62"/>
<evidence type="ECO:0000313" key="2">
    <source>
        <dbReference type="Proteomes" id="UP000450457"/>
    </source>
</evidence>
<comment type="caution">
    <text evidence="1">The sequence shown here is derived from an EMBL/GenBank/DDBJ whole genome shotgun (WGS) entry which is preliminary data.</text>
</comment>
<name>A0A845FD62_9BACI</name>